<dbReference type="PANTHER" id="PTHR37293">
    <property type="entry name" value="PHAGE REPLICATION PROTEIN-RELATED"/>
    <property type="match status" value="1"/>
</dbReference>
<organism evidence="4 5">
    <name type="scientific">Staphylococcus haemolyticus</name>
    <dbReference type="NCBI Taxonomy" id="1283"/>
    <lineage>
        <taxon>Bacteria</taxon>
        <taxon>Bacillati</taxon>
        <taxon>Bacillota</taxon>
        <taxon>Bacilli</taxon>
        <taxon>Bacillales</taxon>
        <taxon>Staphylococcaceae</taxon>
        <taxon>Staphylococcus</taxon>
    </lineage>
</organism>
<dbReference type="Proteomes" id="UP000316594">
    <property type="component" value="Unassembled WGS sequence"/>
</dbReference>
<evidence type="ECO:0000256" key="1">
    <source>
        <dbReference type="ARBA" id="ARBA00093462"/>
    </source>
</evidence>
<dbReference type="PANTHER" id="PTHR37293:SF5">
    <property type="entry name" value="DNA REPLICATION PROTEIN"/>
    <property type="match status" value="1"/>
</dbReference>
<dbReference type="RefSeq" id="WP_107637866.1">
    <property type="nucleotide sequence ID" value="NZ_PZIH01000042.1"/>
</dbReference>
<evidence type="ECO:0000259" key="3">
    <source>
        <dbReference type="Pfam" id="PF07261"/>
    </source>
</evidence>
<evidence type="ECO:0000313" key="5">
    <source>
        <dbReference type="Proteomes" id="UP000316594"/>
    </source>
</evidence>
<gene>
    <name evidence="4" type="ORF">FNL11_01980</name>
</gene>
<dbReference type="InterPro" id="IPR053162">
    <property type="entry name" value="DnaD"/>
</dbReference>
<protein>
    <submittedName>
        <fullName evidence="4">DnaD domain protein</fullName>
    </submittedName>
</protein>
<evidence type="ECO:0000313" key="4">
    <source>
        <dbReference type="EMBL" id="TRL79252.1"/>
    </source>
</evidence>
<name>A0AB38PJI7_STAHA</name>
<comment type="caution">
    <text evidence="4">The sequence shown here is derived from an EMBL/GenBank/DDBJ whole genome shotgun (WGS) entry which is preliminary data.</text>
</comment>
<dbReference type="NCBIfam" id="TIGR01446">
    <property type="entry name" value="DnaD_dom"/>
    <property type="match status" value="1"/>
</dbReference>
<dbReference type="AlphaFoldDB" id="A0AB38PJI7"/>
<dbReference type="InterPro" id="IPR034829">
    <property type="entry name" value="DnaD-like_sf"/>
</dbReference>
<accession>A0AB38PJI7</accession>
<proteinExistence type="inferred from homology"/>
<evidence type="ECO:0000256" key="2">
    <source>
        <dbReference type="SAM" id="MobiDB-lite"/>
    </source>
</evidence>
<feature type="domain" description="DnaB/C C-terminal" evidence="3">
    <location>
        <begin position="170"/>
        <end position="241"/>
    </location>
</feature>
<feature type="region of interest" description="Disordered" evidence="2">
    <location>
        <begin position="115"/>
        <end position="158"/>
    </location>
</feature>
<dbReference type="SUPFAM" id="SSF158499">
    <property type="entry name" value="DnaD domain-like"/>
    <property type="match status" value="1"/>
</dbReference>
<sequence>MTGWISLHRSIQNHWLFKEKRKFSRFEAWIDLLLLVNHTESKIMVDGELIIVKRGQRITSLRQLRERWNWSITKVNNFLKALEDETMIELKKDTKKTIITIVKYDFYQHDNLKKENKKDTEKTVEEQSKDTEKTQKETNNNDNNVNNNNNGNNENKRDELSNDAQFKDVFNLYQENIEQTPSPITIQKFTQDYEEFGKELLGYAIEKAALSNVHNYRFVDYLLKDWRKHNLNNLNAVEQYEQQRLQQKQHKNFKTYSREKTPKWLANRNQNNYKSEVNPNFEKERAAFRKQLKEDWGES</sequence>
<dbReference type="Pfam" id="PF07261">
    <property type="entry name" value="DnaB_2"/>
    <property type="match status" value="1"/>
</dbReference>
<dbReference type="EMBL" id="VJMP01000001">
    <property type="protein sequence ID" value="TRL79252.1"/>
    <property type="molecule type" value="Genomic_DNA"/>
</dbReference>
<feature type="compositionally biased region" description="Low complexity" evidence="2">
    <location>
        <begin position="140"/>
        <end position="153"/>
    </location>
</feature>
<feature type="compositionally biased region" description="Basic and acidic residues" evidence="2">
    <location>
        <begin position="115"/>
        <end position="136"/>
    </location>
</feature>
<dbReference type="InterPro" id="IPR006343">
    <property type="entry name" value="DnaB/C_C"/>
</dbReference>
<dbReference type="Gene3D" id="1.10.10.630">
    <property type="entry name" value="DnaD domain-like"/>
    <property type="match status" value="1"/>
</dbReference>
<comment type="similarity">
    <text evidence="1">Belongs to the DnaB/DnaD family.</text>
</comment>
<reference evidence="4 5" key="1">
    <citation type="submission" date="2019-07" db="EMBL/GenBank/DDBJ databases">
        <title>Genome Sequencing and Assembly of Staphylococcus haemolyticus SDA2.</title>
        <authorList>
            <person name="Emmons C.B."/>
            <person name="Park C."/>
            <person name="Sevigny J.L."/>
            <person name="Andam C."/>
        </authorList>
    </citation>
    <scope>NUCLEOTIDE SEQUENCE [LARGE SCALE GENOMIC DNA]</scope>
    <source>
        <strain evidence="4 5">SDA2</strain>
    </source>
</reference>